<protein>
    <recommendedName>
        <fullName evidence="10">ABC transporter domain-containing protein</fullName>
    </recommendedName>
</protein>
<sequence length="635" mass="70706">MSSRVTNECCAVDNLDSMLVASRNNADVTLIWQNLTITPIRSMSTGVQHPVLNDISGTLLPGNLIALMGPSGAGKTTLMSALAFRISDKMTVAGDIRVNGCPIGPYMYNISGYIYQDELLPDSITVQEHLQLMAHLKLGKHVSAERKRAMIADIISKTGLEKCANTKIANATGIGKTLSGGEKKRLAFAVELLSKPKFLFCDEPTTGLDSYSARQLVEMMKSLTRSGTTVLCSIHQPAEKLLYEFDSLILLTGGQTGFIGTPNEAVQFLRQQGLECEEGHNKADFLVKVLSSTTANITKGNQFTTGAICPKTICNNYIASEAARRQEALICAELYITTVNGTDEAFRKQLTKDRGRCWFYTLYWLMYRHVLQSHRNPNMQYFKIVQRIVIAVLVGLCFSDAIELSQRGVQAMQGVIFLIVSENTFLPMYAALSMFPESFPLFQREKKANLYSTAQFYISSILSISPFVLLETCAFIFIVYFLANLRPTLLGLVVTVGISVLVMNVSIACGCFFSTLFPTVASAMSYLVPFDYILMITSGIFIKIWSMPTYLRWMPFISWMMFASEAISIAQWDGVKNIECSNIIPSICLHNGEQVLDQYSFNSKHLQTDFVVLVSQYFIYHVLAMLCLARRVSRN</sequence>
<dbReference type="PANTHER" id="PTHR48041">
    <property type="entry name" value="ABC TRANSPORTER G FAMILY MEMBER 28"/>
    <property type="match status" value="1"/>
</dbReference>
<reference evidence="12" key="1">
    <citation type="submission" date="2013-03" db="EMBL/GenBank/DDBJ databases">
        <title>The Genome Sequence of Anopheles minimus MINIMUS1.</title>
        <authorList>
            <consortium name="The Broad Institute Genomics Platform"/>
            <person name="Neafsey D.E."/>
            <person name="Walton C."/>
            <person name="Walker B."/>
            <person name="Young S.K."/>
            <person name="Zeng Q."/>
            <person name="Gargeya S."/>
            <person name="Fitzgerald M."/>
            <person name="Haas B."/>
            <person name="Abouelleil A."/>
            <person name="Allen A.W."/>
            <person name="Alvarado L."/>
            <person name="Arachchi H.M."/>
            <person name="Berlin A.M."/>
            <person name="Chapman S.B."/>
            <person name="Gainer-Dewar J."/>
            <person name="Goldberg J."/>
            <person name="Griggs A."/>
            <person name="Gujja S."/>
            <person name="Hansen M."/>
            <person name="Howarth C."/>
            <person name="Imamovic A."/>
            <person name="Ireland A."/>
            <person name="Larimer J."/>
            <person name="McCowan C."/>
            <person name="Murphy C."/>
            <person name="Pearson M."/>
            <person name="Poon T.W."/>
            <person name="Priest M."/>
            <person name="Roberts A."/>
            <person name="Saif S."/>
            <person name="Shea T."/>
            <person name="Sisk P."/>
            <person name="Sykes S."/>
            <person name="Wortman J."/>
            <person name="Nusbaum C."/>
            <person name="Birren B."/>
        </authorList>
    </citation>
    <scope>NUCLEOTIDE SEQUENCE [LARGE SCALE GENOMIC DNA]</scope>
    <source>
        <strain evidence="12">MINIMUS1</strain>
    </source>
</reference>
<dbReference type="InterPro" id="IPR027417">
    <property type="entry name" value="P-loop_NTPase"/>
</dbReference>
<feature type="transmembrane region" description="Helical" evidence="9">
    <location>
        <begin position="610"/>
        <end position="629"/>
    </location>
</feature>
<evidence type="ECO:0000256" key="5">
    <source>
        <dbReference type="ARBA" id="ARBA00022741"/>
    </source>
</evidence>
<dbReference type="EnsemblMetazoa" id="AMIN002157-RA">
    <property type="protein sequence ID" value="AMIN002157-PA"/>
    <property type="gene ID" value="AMIN002157"/>
</dbReference>
<dbReference type="Proteomes" id="UP000075920">
    <property type="component" value="Unassembled WGS sequence"/>
</dbReference>
<dbReference type="InterPro" id="IPR003439">
    <property type="entry name" value="ABC_transporter-like_ATP-bd"/>
</dbReference>
<feature type="transmembrane region" description="Helical" evidence="9">
    <location>
        <begin position="456"/>
        <end position="482"/>
    </location>
</feature>
<evidence type="ECO:0000256" key="7">
    <source>
        <dbReference type="ARBA" id="ARBA00022989"/>
    </source>
</evidence>
<evidence type="ECO:0000256" key="3">
    <source>
        <dbReference type="ARBA" id="ARBA00022448"/>
    </source>
</evidence>
<dbReference type="SUPFAM" id="SSF52540">
    <property type="entry name" value="P-loop containing nucleoside triphosphate hydrolases"/>
    <property type="match status" value="1"/>
</dbReference>
<evidence type="ECO:0000256" key="6">
    <source>
        <dbReference type="ARBA" id="ARBA00022840"/>
    </source>
</evidence>
<feature type="transmembrane region" description="Helical" evidence="9">
    <location>
        <begin position="489"/>
        <end position="517"/>
    </location>
</feature>
<dbReference type="InterPro" id="IPR013525">
    <property type="entry name" value="ABC2_TM"/>
</dbReference>
<feature type="transmembrane region" description="Helical" evidence="9">
    <location>
        <begin position="523"/>
        <end position="541"/>
    </location>
</feature>
<keyword evidence="3" id="KW-0813">Transport</keyword>
<dbReference type="PANTHER" id="PTHR48041:SF139">
    <property type="entry name" value="PROTEIN SCARLET"/>
    <property type="match status" value="1"/>
</dbReference>
<evidence type="ECO:0000256" key="4">
    <source>
        <dbReference type="ARBA" id="ARBA00022692"/>
    </source>
</evidence>
<accession>A0A182VVR2</accession>
<keyword evidence="4 9" id="KW-0812">Transmembrane</keyword>
<dbReference type="InterPro" id="IPR017871">
    <property type="entry name" value="ABC_transporter-like_CS"/>
</dbReference>
<evidence type="ECO:0000256" key="2">
    <source>
        <dbReference type="ARBA" id="ARBA00005814"/>
    </source>
</evidence>
<keyword evidence="12" id="KW-1185">Reference proteome</keyword>
<name>A0A182VVR2_9DIPT</name>
<dbReference type="Pfam" id="PF00005">
    <property type="entry name" value="ABC_tran"/>
    <property type="match status" value="1"/>
</dbReference>
<dbReference type="AlphaFoldDB" id="A0A182VVR2"/>
<dbReference type="GO" id="GO:0005886">
    <property type="term" value="C:plasma membrane"/>
    <property type="evidence" value="ECO:0007669"/>
    <property type="project" value="TreeGrafter"/>
</dbReference>
<feature type="transmembrane region" description="Helical" evidence="9">
    <location>
        <begin position="553"/>
        <end position="572"/>
    </location>
</feature>
<evidence type="ECO:0000256" key="8">
    <source>
        <dbReference type="ARBA" id="ARBA00023136"/>
    </source>
</evidence>
<dbReference type="Gene3D" id="3.40.50.300">
    <property type="entry name" value="P-loop containing nucleotide triphosphate hydrolases"/>
    <property type="match status" value="1"/>
</dbReference>
<comment type="similarity">
    <text evidence="2">Belongs to the ABC transporter superfamily. ABCG family. Eye pigment precursor importer (TC 3.A.1.204) subfamily.</text>
</comment>
<dbReference type="InterPro" id="IPR003593">
    <property type="entry name" value="AAA+_ATPase"/>
</dbReference>
<dbReference type="VEuPathDB" id="VectorBase:AMIN002157"/>
<feature type="domain" description="ABC transporter" evidence="10">
    <location>
        <begin position="30"/>
        <end position="278"/>
    </location>
</feature>
<proteinExistence type="inferred from homology"/>
<evidence type="ECO:0000313" key="12">
    <source>
        <dbReference type="Proteomes" id="UP000075920"/>
    </source>
</evidence>
<feature type="transmembrane region" description="Helical" evidence="9">
    <location>
        <begin position="384"/>
        <end position="402"/>
    </location>
</feature>
<organism evidence="11 12">
    <name type="scientific">Anopheles minimus</name>
    <dbReference type="NCBI Taxonomy" id="112268"/>
    <lineage>
        <taxon>Eukaryota</taxon>
        <taxon>Metazoa</taxon>
        <taxon>Ecdysozoa</taxon>
        <taxon>Arthropoda</taxon>
        <taxon>Hexapoda</taxon>
        <taxon>Insecta</taxon>
        <taxon>Pterygota</taxon>
        <taxon>Neoptera</taxon>
        <taxon>Endopterygota</taxon>
        <taxon>Diptera</taxon>
        <taxon>Nematocera</taxon>
        <taxon>Culicoidea</taxon>
        <taxon>Culicidae</taxon>
        <taxon>Anophelinae</taxon>
        <taxon>Anopheles</taxon>
    </lineage>
</organism>
<keyword evidence="5" id="KW-0547">Nucleotide-binding</keyword>
<dbReference type="GO" id="GO:0005524">
    <property type="term" value="F:ATP binding"/>
    <property type="evidence" value="ECO:0007669"/>
    <property type="project" value="UniProtKB-KW"/>
</dbReference>
<keyword evidence="8 9" id="KW-0472">Membrane</keyword>
<reference evidence="11" key="2">
    <citation type="submission" date="2020-05" db="UniProtKB">
        <authorList>
            <consortium name="EnsemblMetazoa"/>
        </authorList>
    </citation>
    <scope>IDENTIFICATION</scope>
    <source>
        <strain evidence="11">MINIMUS1</strain>
    </source>
</reference>
<feature type="transmembrane region" description="Helical" evidence="9">
    <location>
        <begin position="414"/>
        <end position="436"/>
    </location>
</feature>
<dbReference type="InterPro" id="IPR050352">
    <property type="entry name" value="ABCG_transporters"/>
</dbReference>
<evidence type="ECO:0000313" key="11">
    <source>
        <dbReference type="EnsemblMetazoa" id="AMIN002157-PA"/>
    </source>
</evidence>
<keyword evidence="6" id="KW-0067">ATP-binding</keyword>
<dbReference type="SMART" id="SM00382">
    <property type="entry name" value="AAA"/>
    <property type="match status" value="1"/>
</dbReference>
<comment type="subcellular location">
    <subcellularLocation>
        <location evidence="1">Membrane</location>
        <topology evidence="1">Multi-pass membrane protein</topology>
    </subcellularLocation>
</comment>
<evidence type="ECO:0000256" key="1">
    <source>
        <dbReference type="ARBA" id="ARBA00004141"/>
    </source>
</evidence>
<dbReference type="STRING" id="112268.A0A182VVR2"/>
<dbReference type="PROSITE" id="PS00211">
    <property type="entry name" value="ABC_TRANSPORTER_1"/>
    <property type="match status" value="1"/>
</dbReference>
<dbReference type="GO" id="GO:0016887">
    <property type="term" value="F:ATP hydrolysis activity"/>
    <property type="evidence" value="ECO:0007669"/>
    <property type="project" value="InterPro"/>
</dbReference>
<dbReference type="Pfam" id="PF01061">
    <property type="entry name" value="ABC2_membrane"/>
    <property type="match status" value="1"/>
</dbReference>
<keyword evidence="7 9" id="KW-1133">Transmembrane helix</keyword>
<evidence type="ECO:0000259" key="10">
    <source>
        <dbReference type="PROSITE" id="PS50893"/>
    </source>
</evidence>
<dbReference type="PROSITE" id="PS50893">
    <property type="entry name" value="ABC_TRANSPORTER_2"/>
    <property type="match status" value="1"/>
</dbReference>
<evidence type="ECO:0000256" key="9">
    <source>
        <dbReference type="SAM" id="Phobius"/>
    </source>
</evidence>
<dbReference type="GO" id="GO:0140359">
    <property type="term" value="F:ABC-type transporter activity"/>
    <property type="evidence" value="ECO:0007669"/>
    <property type="project" value="InterPro"/>
</dbReference>
<dbReference type="GO" id="GO:0030659">
    <property type="term" value="C:cytoplasmic vesicle membrane"/>
    <property type="evidence" value="ECO:0007669"/>
    <property type="project" value="TreeGrafter"/>
</dbReference>